<organism evidence="4 5">
    <name type="scientific">Candidatus Magasanikbacteria bacterium CG10_big_fil_rev_8_21_14_0_10_47_10</name>
    <dbReference type="NCBI Taxonomy" id="1974652"/>
    <lineage>
        <taxon>Bacteria</taxon>
        <taxon>Candidatus Magasanikiibacteriota</taxon>
    </lineage>
</organism>
<evidence type="ECO:0000259" key="3">
    <source>
        <dbReference type="Pfam" id="PF13458"/>
    </source>
</evidence>
<sequence length="223" mass="23620">MKNIKSIALIAAIIMVAGVGCSKVAEQKQEERSAFADDVVKVGVLFPFEGEKAVLADEARRGIGMVLAELGRSNIQLVYANGGCNAETAAAATARLLEDKMVKAIIGGLCDEETYAAAPLAQAAGIVLITPATRTFNAPHGDFIFQTSPSEQGVERKATREFVAAHKDLYDTAPSQYAAESYDAMKAISEALQQDMPLKDALYEVSFEGAAGPVDFDANGEVK</sequence>
<dbReference type="InterPro" id="IPR028081">
    <property type="entry name" value="Leu-bd"/>
</dbReference>
<evidence type="ECO:0000256" key="2">
    <source>
        <dbReference type="ARBA" id="ARBA00022729"/>
    </source>
</evidence>
<dbReference type="EMBL" id="PFCB01000010">
    <property type="protein sequence ID" value="PIR74676.1"/>
    <property type="molecule type" value="Genomic_DNA"/>
</dbReference>
<dbReference type="Proteomes" id="UP000230154">
    <property type="component" value="Unassembled WGS sequence"/>
</dbReference>
<comment type="caution">
    <text evidence="4">The sequence shown here is derived from an EMBL/GenBank/DDBJ whole genome shotgun (WGS) entry which is preliminary data.</text>
</comment>
<dbReference type="AlphaFoldDB" id="A0A2H0TT02"/>
<dbReference type="PROSITE" id="PS51257">
    <property type="entry name" value="PROKAR_LIPOPROTEIN"/>
    <property type="match status" value="1"/>
</dbReference>
<accession>A0A2H0TT02</accession>
<evidence type="ECO:0000256" key="1">
    <source>
        <dbReference type="ARBA" id="ARBA00010062"/>
    </source>
</evidence>
<dbReference type="PANTHER" id="PTHR30483">
    <property type="entry name" value="LEUCINE-SPECIFIC-BINDING PROTEIN"/>
    <property type="match status" value="1"/>
</dbReference>
<evidence type="ECO:0000313" key="4">
    <source>
        <dbReference type="EMBL" id="PIR74676.1"/>
    </source>
</evidence>
<proteinExistence type="inferred from homology"/>
<comment type="similarity">
    <text evidence="1">Belongs to the leucine-binding protein family.</text>
</comment>
<protein>
    <recommendedName>
        <fullName evidence="3">Leucine-binding protein domain-containing protein</fullName>
    </recommendedName>
</protein>
<dbReference type="SUPFAM" id="SSF53822">
    <property type="entry name" value="Periplasmic binding protein-like I"/>
    <property type="match status" value="2"/>
</dbReference>
<evidence type="ECO:0000313" key="5">
    <source>
        <dbReference type="Proteomes" id="UP000230154"/>
    </source>
</evidence>
<dbReference type="Gene3D" id="3.40.50.2300">
    <property type="match status" value="1"/>
</dbReference>
<dbReference type="Pfam" id="PF13458">
    <property type="entry name" value="Peripla_BP_6"/>
    <property type="match status" value="1"/>
</dbReference>
<dbReference type="InterPro" id="IPR051010">
    <property type="entry name" value="BCAA_transport"/>
</dbReference>
<reference evidence="5" key="1">
    <citation type="submission" date="2017-09" db="EMBL/GenBank/DDBJ databases">
        <title>Depth-based differentiation of microbial function through sediment-hosted aquifers and enrichment of novel symbionts in the deep terrestrial subsurface.</title>
        <authorList>
            <person name="Probst A.J."/>
            <person name="Ladd B."/>
            <person name="Jarett J.K."/>
            <person name="Geller-Mcgrath D.E."/>
            <person name="Sieber C.M.K."/>
            <person name="Emerson J.B."/>
            <person name="Anantharaman K."/>
            <person name="Thomas B.C."/>
            <person name="Malmstrom R."/>
            <person name="Stieglmeier M."/>
            <person name="Klingl A."/>
            <person name="Woyke T."/>
            <person name="Ryan C.M."/>
            <person name="Banfield J.F."/>
        </authorList>
    </citation>
    <scope>NUCLEOTIDE SEQUENCE [LARGE SCALE GENOMIC DNA]</scope>
</reference>
<name>A0A2H0TT02_9BACT</name>
<dbReference type="InterPro" id="IPR028082">
    <property type="entry name" value="Peripla_BP_I"/>
</dbReference>
<gene>
    <name evidence="4" type="ORF">COU35_01230</name>
</gene>
<feature type="domain" description="Leucine-binding protein" evidence="3">
    <location>
        <begin position="40"/>
        <end position="151"/>
    </location>
</feature>
<keyword evidence="2" id="KW-0732">Signal</keyword>